<accession>A0A1D7YBW8</accession>
<dbReference type="EMBL" id="CP017248">
    <property type="protein sequence ID" value="AOR33071.1"/>
    <property type="molecule type" value="Genomic_DNA"/>
</dbReference>
<feature type="region of interest" description="Disordered" evidence="1">
    <location>
        <begin position="1"/>
        <end position="34"/>
    </location>
</feature>
<sequence length="341" mass="37212">MSFASPPTAEEISEAVARQHAYRQAEPQSQEAGEAVAQRIYGDWQVAHAQGREVPDLMSFVRDVAGSESVTREDRGEVRAFWSYMSQPEGAPEPIGHRYLAQACGSSRGFQVLEDTPAGSRLDSYQLWNDHVKDALVRDYGLDREAVQALAPEVWSKVSQRYAEAAQGPVVAFATDVAAFSVLGKDELPRLLAHEQVGKDNIKFPLPAPRHEHLPPEIDALIADDAMRAQVLMEDFDPEKSPKEFAARLGGVDVPERLRESHEAALSRLQLADSYEELNAKPAAPQRAAVNEFLPGVDVRPVARPAAPRGPTPLGHGVLNPAAALTLPPSMPEQQPAGMER</sequence>
<reference evidence="3" key="1">
    <citation type="submission" date="2016-09" db="EMBL/GenBank/DDBJ databases">
        <title>Streptomyces puniciscabiei strain:TW1S1 Genome sequencing and assembly.</title>
        <authorList>
            <person name="Kim M.-K."/>
            <person name="Kim S.B."/>
        </authorList>
    </citation>
    <scope>NUCLEOTIDE SEQUENCE [LARGE SCALE GENOMIC DNA]</scope>
    <source>
        <strain evidence="3">TW1S1</strain>
    </source>
</reference>
<evidence type="ECO:0000313" key="2">
    <source>
        <dbReference type="EMBL" id="AOR33071.1"/>
    </source>
</evidence>
<keyword evidence="3" id="KW-1185">Reference proteome</keyword>
<dbReference type="AlphaFoldDB" id="A0A1D7YBW8"/>
<proteinExistence type="predicted"/>
<evidence type="ECO:0000313" key="3">
    <source>
        <dbReference type="Proteomes" id="UP000094960"/>
    </source>
</evidence>
<evidence type="ECO:0000256" key="1">
    <source>
        <dbReference type="SAM" id="MobiDB-lite"/>
    </source>
</evidence>
<dbReference type="KEGG" id="spun:BFF78_20175"/>
<protein>
    <submittedName>
        <fullName evidence="2">Uncharacterized protein</fullName>
    </submittedName>
</protein>
<name>A0A1D7YBW8_9ACTN</name>
<dbReference type="Proteomes" id="UP000094960">
    <property type="component" value="Chromosome"/>
</dbReference>
<dbReference type="RefSeq" id="WP_069779652.1">
    <property type="nucleotide sequence ID" value="NZ_CP017248.1"/>
</dbReference>
<feature type="region of interest" description="Disordered" evidence="1">
    <location>
        <begin position="304"/>
        <end position="341"/>
    </location>
</feature>
<gene>
    <name evidence="2" type="ORF">BFF78_20175</name>
</gene>
<organism evidence="2 3">
    <name type="scientific">Streptomyces fodineus</name>
    <dbReference type="NCBI Taxonomy" id="1904616"/>
    <lineage>
        <taxon>Bacteria</taxon>
        <taxon>Bacillati</taxon>
        <taxon>Actinomycetota</taxon>
        <taxon>Actinomycetes</taxon>
        <taxon>Kitasatosporales</taxon>
        <taxon>Streptomycetaceae</taxon>
        <taxon>Streptomyces</taxon>
    </lineage>
</organism>
<feature type="compositionally biased region" description="Low complexity" evidence="1">
    <location>
        <begin position="304"/>
        <end position="315"/>
    </location>
</feature>